<gene>
    <name evidence="1" type="ORF">H0E87_019160</name>
</gene>
<accession>A0A8T2XS10</accession>
<evidence type="ECO:0000313" key="2">
    <source>
        <dbReference type="Proteomes" id="UP000807159"/>
    </source>
</evidence>
<dbReference type="AlphaFoldDB" id="A0A8T2XS10"/>
<evidence type="ECO:0000313" key="1">
    <source>
        <dbReference type="EMBL" id="KAH8496289.1"/>
    </source>
</evidence>
<dbReference type="GO" id="GO:0006606">
    <property type="term" value="P:protein import into nucleus"/>
    <property type="evidence" value="ECO:0007669"/>
    <property type="project" value="TreeGrafter"/>
</dbReference>
<dbReference type="GO" id="GO:0005829">
    <property type="term" value="C:cytosol"/>
    <property type="evidence" value="ECO:0007669"/>
    <property type="project" value="TreeGrafter"/>
</dbReference>
<reference evidence="1" key="1">
    <citation type="journal article" date="2021" name="J. Hered.">
        <title>Genome Assembly of Salicaceae Populus deltoides (Eastern Cottonwood) I-69 Based on Nanopore Sequencing and Hi-C Technologies.</title>
        <authorList>
            <person name="Bai S."/>
            <person name="Wu H."/>
            <person name="Zhang J."/>
            <person name="Pan Z."/>
            <person name="Zhao W."/>
            <person name="Li Z."/>
            <person name="Tong C."/>
        </authorList>
    </citation>
    <scope>NUCLEOTIDE SEQUENCE</scope>
    <source>
        <tissue evidence="1">Leaf</tissue>
    </source>
</reference>
<name>A0A8T2XS10_POPDE</name>
<keyword evidence="2" id="KW-1185">Reference proteome</keyword>
<organism evidence="1 2">
    <name type="scientific">Populus deltoides</name>
    <name type="common">Eastern poplar</name>
    <name type="synonym">Eastern cottonwood</name>
    <dbReference type="NCBI Taxonomy" id="3696"/>
    <lineage>
        <taxon>Eukaryota</taxon>
        <taxon>Viridiplantae</taxon>
        <taxon>Streptophyta</taxon>
        <taxon>Embryophyta</taxon>
        <taxon>Tracheophyta</taxon>
        <taxon>Spermatophyta</taxon>
        <taxon>Magnoliopsida</taxon>
        <taxon>eudicotyledons</taxon>
        <taxon>Gunneridae</taxon>
        <taxon>Pentapetalae</taxon>
        <taxon>rosids</taxon>
        <taxon>fabids</taxon>
        <taxon>Malpighiales</taxon>
        <taxon>Salicaceae</taxon>
        <taxon>Saliceae</taxon>
        <taxon>Populus</taxon>
    </lineage>
</organism>
<dbReference type="PANTHER" id="PTHR10997:SF9">
    <property type="entry name" value="IMPORTIN-9"/>
    <property type="match status" value="1"/>
</dbReference>
<comment type="caution">
    <text evidence="1">The sequence shown here is derived from an EMBL/GenBank/DDBJ whole genome shotgun (WGS) entry which is preliminary data.</text>
</comment>
<proteinExistence type="predicted"/>
<dbReference type="Proteomes" id="UP000807159">
    <property type="component" value="Chromosome 10"/>
</dbReference>
<sequence>LLNPDLESSGSVFVGSYILQLILHLPLQMATHIRDLVAALVQRMQSAQIVGLKSSLLLIFARLAHMNASHVEQFFDALIGIPAEGYENSFVYVMSEWTIQQGKYAS</sequence>
<dbReference type="EMBL" id="JACEGQ020000010">
    <property type="protein sequence ID" value="KAH8496289.1"/>
    <property type="molecule type" value="Genomic_DNA"/>
</dbReference>
<dbReference type="GO" id="GO:0005635">
    <property type="term" value="C:nuclear envelope"/>
    <property type="evidence" value="ECO:0007669"/>
    <property type="project" value="TreeGrafter"/>
</dbReference>
<feature type="non-terminal residue" evidence="1">
    <location>
        <position position="106"/>
    </location>
</feature>
<dbReference type="PANTHER" id="PTHR10997">
    <property type="entry name" value="IMPORTIN-7, 8, 11"/>
    <property type="match status" value="1"/>
</dbReference>
<protein>
    <submittedName>
        <fullName evidence="1">Uncharacterized protein</fullName>
    </submittedName>
</protein>